<dbReference type="Bgee" id="WBGene00009497">
    <property type="expression patterns" value="Expressed in adult organism"/>
</dbReference>
<dbReference type="Proteomes" id="UP000001940">
    <property type="component" value="Chromosome IV"/>
</dbReference>
<dbReference type="OrthoDB" id="5825263at2759"/>
<dbReference type="FunCoup" id="Q7YTM5">
    <property type="interactions" value="92"/>
</dbReference>
<name>Q7YTM5_CAEEL</name>
<keyword evidence="2" id="KW-1185">Reference proteome</keyword>
<dbReference type="UCSC" id="F36H1.12">
    <property type="organism name" value="c. elegans"/>
</dbReference>
<evidence type="ECO:0000313" key="1">
    <source>
        <dbReference type="EMBL" id="CAE17825.1"/>
    </source>
</evidence>
<dbReference type="HOGENOM" id="CLU_154076_0_0_1"/>
<dbReference type="WormBase" id="F36H1.12">
    <property type="protein sequence ID" value="CE34852"/>
    <property type="gene ID" value="WBGene00009497"/>
</dbReference>
<dbReference type="KEGG" id="cel:CELE_F36H1.12"/>
<dbReference type="GeneID" id="3564789"/>
<dbReference type="PaxDb" id="6239-F36H1.12"/>
<dbReference type="InParanoid" id="Q7YTM5"/>
<evidence type="ECO:0000313" key="3">
    <source>
        <dbReference type="WormBase" id="F36H1.12"/>
    </source>
</evidence>
<dbReference type="AGR" id="WB:WBGene00009497"/>
<dbReference type="CTD" id="3564789"/>
<dbReference type="STRING" id="6239.F36H1.12.1"/>
<evidence type="ECO:0000313" key="2">
    <source>
        <dbReference type="Proteomes" id="UP000001940"/>
    </source>
</evidence>
<dbReference type="SMR" id="Q7YTM5"/>
<sequence>MTAVQRYAKKFNPKIIKEGDHLSRQYPKYRIEVTSSYGMNEETILFMEAVVEDNFNGRFETDALNKIQELVQGHLGGYWGIQFYEDPYMFFSTSFKRSPSFVVLDVSGSGIAIVKES</sequence>
<protein>
    <submittedName>
        <fullName evidence="1">Dynein light chain</fullName>
    </submittedName>
</protein>
<dbReference type="eggNOG" id="ENOG502TIK3">
    <property type="taxonomic scope" value="Eukaryota"/>
</dbReference>
<dbReference type="AlphaFoldDB" id="Q7YTM5"/>
<accession>Q7YTM5</accession>
<dbReference type="EMBL" id="BX284604">
    <property type="protein sequence ID" value="CAE17825.1"/>
    <property type="molecule type" value="Genomic_DNA"/>
</dbReference>
<reference evidence="1 2" key="1">
    <citation type="journal article" date="1998" name="Science">
        <title>Genome sequence of the nematode C. elegans: a platform for investigating biology.</title>
        <authorList>
            <consortium name="The C. elegans sequencing consortium"/>
            <person name="Sulson J.E."/>
            <person name="Waterston R."/>
        </authorList>
    </citation>
    <scope>NUCLEOTIDE SEQUENCE [LARGE SCALE GENOMIC DNA]</scope>
    <source>
        <strain evidence="1 2">Bristol N2</strain>
    </source>
</reference>
<organism evidence="1 2">
    <name type="scientific">Caenorhabditis elegans</name>
    <dbReference type="NCBI Taxonomy" id="6239"/>
    <lineage>
        <taxon>Eukaryota</taxon>
        <taxon>Metazoa</taxon>
        <taxon>Ecdysozoa</taxon>
        <taxon>Nematoda</taxon>
        <taxon>Chromadorea</taxon>
        <taxon>Rhabditida</taxon>
        <taxon>Rhabditina</taxon>
        <taxon>Rhabditomorpha</taxon>
        <taxon>Rhabditoidea</taxon>
        <taxon>Rhabditidae</taxon>
        <taxon>Peloderinae</taxon>
        <taxon>Caenorhabditis</taxon>
    </lineage>
</organism>
<dbReference type="RefSeq" id="NP_001023183.1">
    <property type="nucleotide sequence ID" value="NM_001028012.1"/>
</dbReference>
<dbReference type="OMA" id="IFDDPYG"/>
<gene>
    <name evidence="1" type="ORF">CELE_F36H1.12</name>
    <name evidence="1 3" type="ORF">F36H1.12</name>
</gene>
<proteinExistence type="predicted"/>